<name>A0AA45WRA2_9BACL</name>
<dbReference type="Proteomes" id="UP001157946">
    <property type="component" value="Unassembled WGS sequence"/>
</dbReference>
<comment type="caution">
    <text evidence="2">The sequence shown here is derived from an EMBL/GenBank/DDBJ whole genome shotgun (WGS) entry which is preliminary data.</text>
</comment>
<proteinExistence type="predicted"/>
<evidence type="ECO:0008006" key="4">
    <source>
        <dbReference type="Google" id="ProtNLM"/>
    </source>
</evidence>
<keyword evidence="3" id="KW-1185">Reference proteome</keyword>
<organism evidence="2 3">
    <name type="scientific">Laceyella tengchongensis</name>
    <dbReference type="NCBI Taxonomy" id="574699"/>
    <lineage>
        <taxon>Bacteria</taxon>
        <taxon>Bacillati</taxon>
        <taxon>Bacillota</taxon>
        <taxon>Bacilli</taxon>
        <taxon>Bacillales</taxon>
        <taxon>Thermoactinomycetaceae</taxon>
        <taxon>Laceyella</taxon>
    </lineage>
</organism>
<gene>
    <name evidence="2" type="ORF">SAMN06265361_106178</name>
</gene>
<accession>A0AA45WRA2</accession>
<sequence>MAERAIFGYFQTIDAAQKAAAELRQAGFEVDVSRFSPLGGGKDADGDATHSNPFENPRMSLAESTLGSPRLDPDKSVMQAAHPDASGLSGGQPLSSLEDVSVTVFATSEDRVQEAESILRKHGARE</sequence>
<dbReference type="EMBL" id="FXTU01000006">
    <property type="protein sequence ID" value="SMP29502.1"/>
    <property type="molecule type" value="Genomic_DNA"/>
</dbReference>
<evidence type="ECO:0000313" key="3">
    <source>
        <dbReference type="Proteomes" id="UP001157946"/>
    </source>
</evidence>
<evidence type="ECO:0000313" key="2">
    <source>
        <dbReference type="EMBL" id="SMP29502.1"/>
    </source>
</evidence>
<protein>
    <recommendedName>
        <fullName evidence="4">General stress protein 17M-like domain-containing protein</fullName>
    </recommendedName>
</protein>
<evidence type="ECO:0000256" key="1">
    <source>
        <dbReference type="SAM" id="MobiDB-lite"/>
    </source>
</evidence>
<dbReference type="AlphaFoldDB" id="A0AA45WRA2"/>
<dbReference type="RefSeq" id="WP_102992177.1">
    <property type="nucleotide sequence ID" value="NZ_FXTU01000006.1"/>
</dbReference>
<feature type="region of interest" description="Disordered" evidence="1">
    <location>
        <begin position="33"/>
        <end position="94"/>
    </location>
</feature>
<reference evidence="2" key="1">
    <citation type="submission" date="2017-05" db="EMBL/GenBank/DDBJ databases">
        <authorList>
            <person name="Varghese N."/>
            <person name="Submissions S."/>
        </authorList>
    </citation>
    <scope>NUCLEOTIDE SEQUENCE</scope>
    <source>
        <strain evidence="2">DSM 45262</strain>
    </source>
</reference>